<keyword evidence="3" id="KW-0560">Oxidoreductase</keyword>
<accession>A0A317WAL0</accession>
<dbReference type="GeneID" id="37066999"/>
<evidence type="ECO:0000313" key="5">
    <source>
        <dbReference type="Proteomes" id="UP000247233"/>
    </source>
</evidence>
<sequence length="514" mass="56814">MESVDLVIVGAGWHGLSALKTYRQVHPTARIICLDSASSVGGVWATQRLYPGLKSNNMLGTYEFSDFPMDASFGVKPGEHIPGEVIHEYLARFVERVEAVDGNGNGGWVVTTAPAPSTTFTTSTKCTEYTLLTPSRKLTILGGTKSAWDAVHAACSASCTVTWIIRRRGHGPAWMAPPHVTPFKAWLEKLVTTRLLTWFSPCIWGEADGFGVIRRFLHGTWLGRKVVDGFWGVLERDVVALNGYEEDEEVGKLRPWGVLGMVRSGRVRVIVDDIRVESEGIVCATGWAATPRVQFRPAGIERALGFPWAEDFLSQGTVRRADAEILRRFPKLREARAVVEKRRLAGYVPLASDAAACARHPYRLARFMVPAGFVGDRSVVVLGNAMTINTALVAQTQALWAAAYLGGDQGVVRRVVERCPLDLVEEVRGKSNGDGDGHVDALWEMALHTQFGVHRCPGGFGKRNPDFVFDALPYVDLLLRDLGLDVKRKTGWCWMKSYGMEDYRGLVEEWLGRE</sequence>
<protein>
    <submittedName>
        <fullName evidence="4">FAD/NAD(P)-binding domain-containing protein</fullName>
    </submittedName>
</protein>
<dbReference type="VEuPathDB" id="FungiDB:BO70DRAFT_370767"/>
<keyword evidence="5" id="KW-1185">Reference proteome</keyword>
<dbReference type="Proteomes" id="UP000247233">
    <property type="component" value="Unassembled WGS sequence"/>
</dbReference>
<evidence type="ECO:0000313" key="4">
    <source>
        <dbReference type="EMBL" id="PWY83556.1"/>
    </source>
</evidence>
<dbReference type="InterPro" id="IPR036188">
    <property type="entry name" value="FAD/NAD-bd_sf"/>
</dbReference>
<gene>
    <name evidence="4" type="ORF">BO70DRAFT_370767</name>
</gene>
<keyword evidence="2" id="KW-0274">FAD</keyword>
<reference evidence="4 5" key="1">
    <citation type="submission" date="2016-12" db="EMBL/GenBank/DDBJ databases">
        <title>The genomes of Aspergillus section Nigri reveals drivers in fungal speciation.</title>
        <authorList>
            <consortium name="DOE Joint Genome Institute"/>
            <person name="Vesth T.C."/>
            <person name="Nybo J."/>
            <person name="Theobald S."/>
            <person name="Brandl J."/>
            <person name="Frisvad J.C."/>
            <person name="Nielsen K.F."/>
            <person name="Lyhne E.K."/>
            <person name="Kogle M.E."/>
            <person name="Kuo A."/>
            <person name="Riley R."/>
            <person name="Clum A."/>
            <person name="Nolan M."/>
            <person name="Lipzen A."/>
            <person name="Salamov A."/>
            <person name="Henrissat B."/>
            <person name="Wiebenga A."/>
            <person name="De Vries R.P."/>
            <person name="Grigoriev I.V."/>
            <person name="Mortensen U.H."/>
            <person name="Andersen M.R."/>
            <person name="Baker S.E."/>
        </authorList>
    </citation>
    <scope>NUCLEOTIDE SEQUENCE [LARGE SCALE GENOMIC DNA]</scope>
    <source>
        <strain evidence="4 5">CBS 117.55</strain>
    </source>
</reference>
<comment type="caution">
    <text evidence="4">The sequence shown here is derived from an EMBL/GenBank/DDBJ whole genome shotgun (WGS) entry which is preliminary data.</text>
</comment>
<dbReference type="GO" id="GO:0016491">
    <property type="term" value="F:oxidoreductase activity"/>
    <property type="evidence" value="ECO:0007669"/>
    <property type="project" value="UniProtKB-KW"/>
</dbReference>
<keyword evidence="1" id="KW-0285">Flavoprotein</keyword>
<dbReference type="InterPro" id="IPR050346">
    <property type="entry name" value="FMO-like"/>
</dbReference>
<dbReference type="EMBL" id="MSFL01000010">
    <property type="protein sequence ID" value="PWY83556.1"/>
    <property type="molecule type" value="Genomic_DNA"/>
</dbReference>
<dbReference type="OrthoDB" id="2915840at2759"/>
<evidence type="ECO:0000256" key="1">
    <source>
        <dbReference type="ARBA" id="ARBA00022630"/>
    </source>
</evidence>
<name>A0A317WAL0_9EURO</name>
<evidence type="ECO:0000256" key="2">
    <source>
        <dbReference type="ARBA" id="ARBA00022827"/>
    </source>
</evidence>
<dbReference type="STRING" id="1448321.A0A317WAL0"/>
<dbReference type="RefSeq" id="XP_025399999.1">
    <property type="nucleotide sequence ID" value="XM_025544762.1"/>
</dbReference>
<dbReference type="PANTHER" id="PTHR23023">
    <property type="entry name" value="DIMETHYLANILINE MONOOXYGENASE"/>
    <property type="match status" value="1"/>
</dbReference>
<proteinExistence type="predicted"/>
<dbReference type="Gene3D" id="3.50.50.60">
    <property type="entry name" value="FAD/NAD(P)-binding domain"/>
    <property type="match status" value="1"/>
</dbReference>
<evidence type="ECO:0000256" key="3">
    <source>
        <dbReference type="ARBA" id="ARBA00023002"/>
    </source>
</evidence>
<dbReference type="AlphaFoldDB" id="A0A317WAL0"/>
<organism evidence="4 5">
    <name type="scientific">Aspergillus heteromorphus CBS 117.55</name>
    <dbReference type="NCBI Taxonomy" id="1448321"/>
    <lineage>
        <taxon>Eukaryota</taxon>
        <taxon>Fungi</taxon>
        <taxon>Dikarya</taxon>
        <taxon>Ascomycota</taxon>
        <taxon>Pezizomycotina</taxon>
        <taxon>Eurotiomycetes</taxon>
        <taxon>Eurotiomycetidae</taxon>
        <taxon>Eurotiales</taxon>
        <taxon>Aspergillaceae</taxon>
        <taxon>Aspergillus</taxon>
        <taxon>Aspergillus subgen. Circumdati</taxon>
    </lineage>
</organism>
<dbReference type="SUPFAM" id="SSF51905">
    <property type="entry name" value="FAD/NAD(P)-binding domain"/>
    <property type="match status" value="2"/>
</dbReference>